<dbReference type="STRING" id="100816.A0A175W4W6"/>
<proteinExistence type="predicted"/>
<dbReference type="EMBL" id="LCTW02000115">
    <property type="protein sequence ID" value="KXX78582.1"/>
    <property type="molecule type" value="Genomic_DNA"/>
</dbReference>
<evidence type="ECO:0000313" key="1">
    <source>
        <dbReference type="EMBL" id="KXX78582.1"/>
    </source>
</evidence>
<protein>
    <submittedName>
        <fullName evidence="1">Uncharacterized protein</fullName>
    </submittedName>
</protein>
<accession>A0A175W4W6</accession>
<dbReference type="VEuPathDB" id="FungiDB:MMYC01_204514"/>
<organism evidence="1 2">
    <name type="scientific">Madurella mycetomatis</name>
    <dbReference type="NCBI Taxonomy" id="100816"/>
    <lineage>
        <taxon>Eukaryota</taxon>
        <taxon>Fungi</taxon>
        <taxon>Dikarya</taxon>
        <taxon>Ascomycota</taxon>
        <taxon>Pezizomycotina</taxon>
        <taxon>Sordariomycetes</taxon>
        <taxon>Sordariomycetidae</taxon>
        <taxon>Sordariales</taxon>
        <taxon>Sordariales incertae sedis</taxon>
        <taxon>Madurella</taxon>
    </lineage>
</organism>
<evidence type="ECO:0000313" key="2">
    <source>
        <dbReference type="Proteomes" id="UP000078237"/>
    </source>
</evidence>
<sequence>MTSTQVAGRFSITAEDDGGICKMKRQKDGWDIEHPYLALLEARKVFKVVRFDDKSEAYNRIVASEVLAQYLGEAVIAWKLNPKSLQYG</sequence>
<comment type="caution">
    <text evidence="1">The sequence shown here is derived from an EMBL/GenBank/DDBJ whole genome shotgun (WGS) entry which is preliminary data.</text>
</comment>
<reference evidence="1 2" key="1">
    <citation type="journal article" date="2016" name="Genome Announc.">
        <title>Genome Sequence of Madurella mycetomatis mm55, Isolated from a Human Mycetoma Case in Sudan.</title>
        <authorList>
            <person name="Smit S."/>
            <person name="Derks M.F."/>
            <person name="Bervoets S."/>
            <person name="Fahal A."/>
            <person name="van Leeuwen W."/>
            <person name="van Belkum A."/>
            <person name="van de Sande W.W."/>
        </authorList>
    </citation>
    <scope>NUCLEOTIDE SEQUENCE [LARGE SCALE GENOMIC DNA]</scope>
    <source>
        <strain evidence="2">mm55</strain>
    </source>
</reference>
<gene>
    <name evidence="1" type="ORF">MMYC01_204514</name>
</gene>
<dbReference type="OrthoDB" id="4646997at2759"/>
<name>A0A175W4W6_9PEZI</name>
<dbReference type="AlphaFoldDB" id="A0A175W4W6"/>
<dbReference type="Proteomes" id="UP000078237">
    <property type="component" value="Unassembled WGS sequence"/>
</dbReference>
<keyword evidence="2" id="KW-1185">Reference proteome</keyword>